<feature type="non-terminal residue" evidence="1">
    <location>
        <position position="1"/>
    </location>
</feature>
<name>A0A0K2V6H6_LEPSM</name>
<sequence>KHNWYIFRDTLNLEIQGAYPPTPNTHKQVLTIALMSLKFQKERVHTMTICSFLVFSFQWGNLK</sequence>
<proteinExistence type="predicted"/>
<dbReference type="AlphaFoldDB" id="A0A0K2V6H6"/>
<accession>A0A0K2V6H6</accession>
<evidence type="ECO:0000313" key="1">
    <source>
        <dbReference type="EMBL" id="CDW45757.1"/>
    </source>
</evidence>
<reference evidence="1" key="1">
    <citation type="submission" date="2014-05" db="EMBL/GenBank/DDBJ databases">
        <authorList>
            <person name="Chronopoulou M."/>
        </authorList>
    </citation>
    <scope>NUCLEOTIDE SEQUENCE</scope>
    <source>
        <tissue evidence="1">Whole organism</tissue>
    </source>
</reference>
<dbReference type="EMBL" id="HACA01028396">
    <property type="protein sequence ID" value="CDW45757.1"/>
    <property type="molecule type" value="Transcribed_RNA"/>
</dbReference>
<organism evidence="1">
    <name type="scientific">Lepeophtheirus salmonis</name>
    <name type="common">Salmon louse</name>
    <name type="synonym">Caligus salmonis</name>
    <dbReference type="NCBI Taxonomy" id="72036"/>
    <lineage>
        <taxon>Eukaryota</taxon>
        <taxon>Metazoa</taxon>
        <taxon>Ecdysozoa</taxon>
        <taxon>Arthropoda</taxon>
        <taxon>Crustacea</taxon>
        <taxon>Multicrustacea</taxon>
        <taxon>Hexanauplia</taxon>
        <taxon>Copepoda</taxon>
        <taxon>Siphonostomatoida</taxon>
        <taxon>Caligidae</taxon>
        <taxon>Lepeophtheirus</taxon>
    </lineage>
</organism>
<protein>
    <submittedName>
        <fullName evidence="1">Uncharacterized protein</fullName>
    </submittedName>
</protein>